<keyword evidence="6" id="KW-0443">Lipid metabolism</keyword>
<name>A0A2J8ADM8_9CHLO</name>
<keyword evidence="5 14" id="KW-0548">Nucleotidyltransferase</keyword>
<dbReference type="GO" id="GO:0006646">
    <property type="term" value="P:phosphatidylethanolamine biosynthetic process"/>
    <property type="evidence" value="ECO:0007669"/>
    <property type="project" value="UniProtKB-UniPathway"/>
</dbReference>
<evidence type="ECO:0000256" key="4">
    <source>
        <dbReference type="ARBA" id="ARBA00022679"/>
    </source>
</evidence>
<evidence type="ECO:0000256" key="7">
    <source>
        <dbReference type="ARBA" id="ARBA00023209"/>
    </source>
</evidence>
<evidence type="ECO:0000256" key="11">
    <source>
        <dbReference type="ARBA" id="ARBA00031473"/>
    </source>
</evidence>
<dbReference type="UniPathway" id="UPA00558">
    <property type="reaction ID" value="UER00742"/>
</dbReference>
<keyword evidence="7" id="KW-0594">Phospholipid biosynthesis</keyword>
<dbReference type="EMBL" id="PGGS01000051">
    <property type="protein sequence ID" value="PNH10623.1"/>
    <property type="molecule type" value="Genomic_DNA"/>
</dbReference>
<evidence type="ECO:0000256" key="2">
    <source>
        <dbReference type="ARBA" id="ARBA00010101"/>
    </source>
</evidence>
<keyword evidence="12" id="KW-1133">Transmembrane helix</keyword>
<feature type="transmembrane region" description="Helical" evidence="12">
    <location>
        <begin position="12"/>
        <end position="31"/>
    </location>
</feature>
<accession>A0A2J8ADM8</accession>
<sequence>MLAYLKSKDAVFWGYITAAATATAGIVTYYATKNYGIYVPIQYQYRPGTISGWLANALAKHSKSRRKIRPVRVYLDGCFDMMHYGHANALRQAAKAHGDFLLVGLHTDEEVQARRGPHLPIMNLHERSLSVLSCKYVDEVIIGSPCTMTDDLLKTFNISAVVRGSVSETSLLGPVEEYRAELYRLVSPSRVATVATSVTPGSTPTTVPPDVARTWASSASDSGCRYEAMRGTISCINTDTAHPSVTMRLPKRRRRVSTRFTAKCFRQRAP</sequence>
<dbReference type="InterPro" id="IPR004821">
    <property type="entry name" value="Cyt_trans-like"/>
</dbReference>
<comment type="similarity">
    <text evidence="2">Belongs to the cytidylyltransferase family.</text>
</comment>
<dbReference type="Gene3D" id="3.40.50.620">
    <property type="entry name" value="HUPs"/>
    <property type="match status" value="1"/>
</dbReference>
<evidence type="ECO:0000256" key="6">
    <source>
        <dbReference type="ARBA" id="ARBA00023098"/>
    </source>
</evidence>
<comment type="pathway">
    <text evidence="1">Lipid metabolism.</text>
</comment>
<keyword evidence="15" id="KW-1185">Reference proteome</keyword>
<protein>
    <recommendedName>
        <fullName evidence="10">ethanolamine-phosphate cytidylyltransferase</fullName>
        <ecNumber evidence="10">2.7.7.14</ecNumber>
    </recommendedName>
    <alternativeName>
        <fullName evidence="11">CTP:phosphoethanolamine cytidylyltransferase</fullName>
    </alternativeName>
</protein>
<dbReference type="Proteomes" id="UP000236333">
    <property type="component" value="Unassembled WGS sequence"/>
</dbReference>
<keyword evidence="8" id="KW-1208">Phospholipid metabolism</keyword>
<keyword evidence="12" id="KW-0472">Membrane</keyword>
<evidence type="ECO:0000256" key="1">
    <source>
        <dbReference type="ARBA" id="ARBA00005189"/>
    </source>
</evidence>
<evidence type="ECO:0000256" key="5">
    <source>
        <dbReference type="ARBA" id="ARBA00022695"/>
    </source>
</evidence>
<keyword evidence="3" id="KW-0444">Lipid biosynthesis</keyword>
<evidence type="ECO:0000256" key="3">
    <source>
        <dbReference type="ARBA" id="ARBA00022516"/>
    </source>
</evidence>
<dbReference type="NCBIfam" id="TIGR00125">
    <property type="entry name" value="cyt_tran_rel"/>
    <property type="match status" value="1"/>
</dbReference>
<organism evidence="14 15">
    <name type="scientific">Tetrabaena socialis</name>
    <dbReference type="NCBI Taxonomy" id="47790"/>
    <lineage>
        <taxon>Eukaryota</taxon>
        <taxon>Viridiplantae</taxon>
        <taxon>Chlorophyta</taxon>
        <taxon>core chlorophytes</taxon>
        <taxon>Chlorophyceae</taxon>
        <taxon>CS clade</taxon>
        <taxon>Chlamydomonadales</taxon>
        <taxon>Tetrabaenaceae</taxon>
        <taxon>Tetrabaena</taxon>
    </lineage>
</organism>
<dbReference type="InterPro" id="IPR044608">
    <property type="entry name" value="Ect1/PCYT2"/>
</dbReference>
<dbReference type="InterPro" id="IPR014729">
    <property type="entry name" value="Rossmann-like_a/b/a_fold"/>
</dbReference>
<evidence type="ECO:0000256" key="10">
    <source>
        <dbReference type="ARBA" id="ARBA00024221"/>
    </source>
</evidence>
<evidence type="ECO:0000256" key="9">
    <source>
        <dbReference type="ARBA" id="ARBA00024191"/>
    </source>
</evidence>
<keyword evidence="4 14" id="KW-0808">Transferase</keyword>
<evidence type="ECO:0000313" key="14">
    <source>
        <dbReference type="EMBL" id="PNH10623.1"/>
    </source>
</evidence>
<dbReference type="SUPFAM" id="SSF52374">
    <property type="entry name" value="Nucleotidylyl transferase"/>
    <property type="match status" value="1"/>
</dbReference>
<dbReference type="Pfam" id="PF01467">
    <property type="entry name" value="CTP_transf_like"/>
    <property type="match status" value="1"/>
</dbReference>
<dbReference type="PANTHER" id="PTHR45780">
    <property type="entry name" value="ETHANOLAMINE-PHOSPHATE CYTIDYLYLTRANSFERASE"/>
    <property type="match status" value="1"/>
</dbReference>
<dbReference type="GO" id="GO:0004306">
    <property type="term" value="F:ethanolamine-phosphate cytidylyltransferase activity"/>
    <property type="evidence" value="ECO:0007669"/>
    <property type="project" value="UniProtKB-EC"/>
</dbReference>
<dbReference type="EC" id="2.7.7.14" evidence="10"/>
<comment type="caution">
    <text evidence="14">The sequence shown here is derived from an EMBL/GenBank/DDBJ whole genome shotgun (WGS) entry which is preliminary data.</text>
</comment>
<dbReference type="AlphaFoldDB" id="A0A2J8ADM8"/>
<feature type="domain" description="Cytidyltransferase-like" evidence="13">
    <location>
        <begin position="74"/>
        <end position="171"/>
    </location>
</feature>
<gene>
    <name evidence="14" type="ORF">TSOC_002648</name>
</gene>
<keyword evidence="12" id="KW-0812">Transmembrane</keyword>
<dbReference type="OrthoDB" id="40021at2759"/>
<reference evidence="14 15" key="1">
    <citation type="journal article" date="2017" name="Mol. Biol. Evol.">
        <title>The 4-celled Tetrabaena socialis nuclear genome reveals the essential components for genetic control of cell number at the origin of multicellularity in the volvocine lineage.</title>
        <authorList>
            <person name="Featherston J."/>
            <person name="Arakaki Y."/>
            <person name="Hanschen E.R."/>
            <person name="Ferris P.J."/>
            <person name="Michod R.E."/>
            <person name="Olson B.J.S.C."/>
            <person name="Nozaki H."/>
            <person name="Durand P.M."/>
        </authorList>
    </citation>
    <scope>NUCLEOTIDE SEQUENCE [LARGE SCALE GENOMIC DNA]</scope>
    <source>
        <strain evidence="14 15">NIES-571</strain>
    </source>
</reference>
<proteinExistence type="inferred from homology"/>
<evidence type="ECO:0000256" key="12">
    <source>
        <dbReference type="SAM" id="Phobius"/>
    </source>
</evidence>
<evidence type="ECO:0000259" key="13">
    <source>
        <dbReference type="Pfam" id="PF01467"/>
    </source>
</evidence>
<evidence type="ECO:0000256" key="8">
    <source>
        <dbReference type="ARBA" id="ARBA00023264"/>
    </source>
</evidence>
<comment type="pathway">
    <text evidence="9">Phospholipid metabolism; phosphatidylethanolamine biosynthesis; phosphatidylethanolamine from ethanolamine: step 2/3.</text>
</comment>
<dbReference type="GO" id="GO:0005737">
    <property type="term" value="C:cytoplasm"/>
    <property type="evidence" value="ECO:0007669"/>
    <property type="project" value="TreeGrafter"/>
</dbReference>
<dbReference type="PANTHER" id="PTHR45780:SF2">
    <property type="entry name" value="ETHANOLAMINE-PHOSPHATE CYTIDYLYLTRANSFERASE"/>
    <property type="match status" value="1"/>
</dbReference>
<evidence type="ECO:0000313" key="15">
    <source>
        <dbReference type="Proteomes" id="UP000236333"/>
    </source>
</evidence>